<dbReference type="Proteomes" id="UP000248640">
    <property type="component" value="Chromosome 1"/>
</dbReference>
<name>A0A3M3XE00_PSEFL</name>
<evidence type="ECO:0000313" key="1">
    <source>
        <dbReference type="EMBL" id="SQF90299.1"/>
    </source>
</evidence>
<proteinExistence type="predicted"/>
<organism evidence="1 2">
    <name type="scientific">Pseudomonas fluorescens</name>
    <dbReference type="NCBI Taxonomy" id="294"/>
    <lineage>
        <taxon>Bacteria</taxon>
        <taxon>Pseudomonadati</taxon>
        <taxon>Pseudomonadota</taxon>
        <taxon>Gammaproteobacteria</taxon>
        <taxon>Pseudomonadales</taxon>
        <taxon>Pseudomonadaceae</taxon>
        <taxon>Pseudomonas</taxon>
    </lineage>
</organism>
<dbReference type="AlphaFoldDB" id="A0A3M3XE00"/>
<reference evidence="1 2" key="1">
    <citation type="submission" date="2018-06" db="EMBL/GenBank/DDBJ databases">
        <authorList>
            <consortium name="Pathogen Informatics"/>
            <person name="Doyle S."/>
        </authorList>
    </citation>
    <scope>NUCLEOTIDE SEQUENCE [LARGE SCALE GENOMIC DNA]</scope>
    <source>
        <strain evidence="1 2">NCTC10038</strain>
    </source>
</reference>
<sequence>MAKLTLKAYHPWWFRLYVVAVNSFAYLAGLEVDTDKLEAQARKAVRYREVDSPE</sequence>
<evidence type="ECO:0000313" key="2">
    <source>
        <dbReference type="Proteomes" id="UP000248640"/>
    </source>
</evidence>
<accession>A0A3M3XE00</accession>
<gene>
    <name evidence="1" type="ORF">NCTC10038_01696</name>
</gene>
<protein>
    <submittedName>
        <fullName evidence="1">Uncharacterized protein</fullName>
    </submittedName>
</protein>
<dbReference type="EMBL" id="LS483372">
    <property type="protein sequence ID" value="SQF90299.1"/>
    <property type="molecule type" value="Genomic_DNA"/>
</dbReference>
<dbReference type="GeneID" id="61639972"/>
<dbReference type="RefSeq" id="WP_167422745.1">
    <property type="nucleotide sequence ID" value="NZ_CBCRXZ010000015.1"/>
</dbReference>